<protein>
    <submittedName>
        <fullName evidence="1">Uncharacterized protein</fullName>
    </submittedName>
</protein>
<gene>
    <name evidence="1" type="ORF">RAN89_06155</name>
</gene>
<reference evidence="1 2" key="1">
    <citation type="submission" date="2023-08" db="EMBL/GenBank/DDBJ databases">
        <title>Rhodoferax potami sp. nov. and Rhodoferax mekongensis sp. nov., isolated from the Mekong River in Thailand.</title>
        <authorList>
            <person name="Kitikhun S."/>
            <person name="Charoenyingcharoen P."/>
            <person name="Siriarchawattana P."/>
            <person name="Likhitrattanapisal S."/>
            <person name="Nilsakha T."/>
            <person name="Chanpet A."/>
            <person name="Rattanawaree P."/>
            <person name="Ingsriswang S."/>
        </authorList>
    </citation>
    <scope>NUCLEOTIDE SEQUENCE [LARGE SCALE GENOMIC DNA]</scope>
    <source>
        <strain evidence="1 2">TBRC 17307</strain>
    </source>
</reference>
<evidence type="ECO:0000313" key="1">
    <source>
        <dbReference type="EMBL" id="WNO06009.1"/>
    </source>
</evidence>
<name>A0ABZ0B2U1_9BURK</name>
<keyword evidence="2" id="KW-1185">Reference proteome</keyword>
<accession>A0ABZ0B2U1</accession>
<evidence type="ECO:0000313" key="2">
    <source>
        <dbReference type="Proteomes" id="UP001302257"/>
    </source>
</evidence>
<proteinExistence type="predicted"/>
<dbReference type="EMBL" id="CP132507">
    <property type="protein sequence ID" value="WNO06009.1"/>
    <property type="molecule type" value="Genomic_DNA"/>
</dbReference>
<dbReference type="Proteomes" id="UP001302257">
    <property type="component" value="Chromosome"/>
</dbReference>
<sequence length="107" mass="12281">MSECDKRKCIVETQDDKGEWKSFGYMDLERQHPVVFECSCQAKFTLTAVLRAGRYEALQMGMDPREVVKSESDFRITHVDVEPPEPVVTSTDQADDLLDQLRKRGVI</sequence>
<organism evidence="1 2">
    <name type="scientific">Rhodoferax mekongensis</name>
    <dbReference type="NCBI Taxonomy" id="3068341"/>
    <lineage>
        <taxon>Bacteria</taxon>
        <taxon>Pseudomonadati</taxon>
        <taxon>Pseudomonadota</taxon>
        <taxon>Betaproteobacteria</taxon>
        <taxon>Burkholderiales</taxon>
        <taxon>Comamonadaceae</taxon>
        <taxon>Rhodoferax</taxon>
    </lineage>
</organism>
<dbReference type="RefSeq" id="WP_313868731.1">
    <property type="nucleotide sequence ID" value="NZ_CP132507.1"/>
</dbReference>